<feature type="compositionally biased region" description="Basic and acidic residues" evidence="1">
    <location>
        <begin position="235"/>
        <end position="255"/>
    </location>
</feature>
<feature type="compositionally biased region" description="Basic and acidic residues" evidence="1">
    <location>
        <begin position="102"/>
        <end position="114"/>
    </location>
</feature>
<feature type="compositionally biased region" description="Low complexity" evidence="1">
    <location>
        <begin position="190"/>
        <end position="202"/>
    </location>
</feature>
<dbReference type="Proteomes" id="UP001150925">
    <property type="component" value="Unassembled WGS sequence"/>
</dbReference>
<reference evidence="2" key="1">
    <citation type="submission" date="2022-07" db="EMBL/GenBank/DDBJ databases">
        <title>Phylogenomic reconstructions and comparative analyses of Kickxellomycotina fungi.</title>
        <authorList>
            <person name="Reynolds N.K."/>
            <person name="Stajich J.E."/>
            <person name="Barry K."/>
            <person name="Grigoriev I.V."/>
            <person name="Crous P."/>
            <person name="Smith M.E."/>
        </authorList>
    </citation>
    <scope>NUCLEOTIDE SEQUENCE</scope>
    <source>
        <strain evidence="2">RSA 1196</strain>
    </source>
</reference>
<feature type="compositionally biased region" description="Basic and acidic residues" evidence="1">
    <location>
        <begin position="263"/>
        <end position="274"/>
    </location>
</feature>
<proteinExistence type="predicted"/>
<feature type="compositionally biased region" description="Polar residues" evidence="1">
    <location>
        <begin position="66"/>
        <end position="101"/>
    </location>
</feature>
<feature type="compositionally biased region" description="Polar residues" evidence="1">
    <location>
        <begin position="281"/>
        <end position="315"/>
    </location>
</feature>
<dbReference type="EMBL" id="JANBPY010000110">
    <property type="protein sequence ID" value="KAJ1968975.1"/>
    <property type="molecule type" value="Genomic_DNA"/>
</dbReference>
<dbReference type="OrthoDB" id="10671517at2759"/>
<feature type="region of interest" description="Disordered" evidence="1">
    <location>
        <begin position="22"/>
        <end position="326"/>
    </location>
</feature>
<sequence>MWQWAALGLTVAVAGSYLYCTRTSSSSSSHRPPKNPQRREPNLSNAPPTKGAGKKPKKARRGRRGNTIQDQPNVVSASAESTKANNSSPPTAIDNSQTLNSDADHSTQSTDKKSSASQTNRKSDKRNRSKKTKHQPLTNPQSRPPKTVFTSVRGRNVQQLLNSSEDSTASTEGSDNEESLLAHPDDNVVSKKPPVRVLRVVPTTQRPLQRAARTFTETTSREPPPLTKRQKQRLRQKEARQEDKRAMDALQEERLRQHRRSRMEHQVRESMLRDQKKRNPRPTSINYWGPQPSTASSQPAKSSPGRSNGDSQKQPPTYRGQLIWDE</sequence>
<keyword evidence="3" id="KW-1185">Reference proteome</keyword>
<protein>
    <submittedName>
        <fullName evidence="2">Uncharacterized protein</fullName>
    </submittedName>
</protein>
<gene>
    <name evidence="2" type="ORF">IWQ62_000914</name>
</gene>
<feature type="compositionally biased region" description="Basic residues" evidence="1">
    <location>
        <begin position="123"/>
        <end position="134"/>
    </location>
</feature>
<evidence type="ECO:0000313" key="2">
    <source>
        <dbReference type="EMBL" id="KAJ1968975.1"/>
    </source>
</evidence>
<evidence type="ECO:0000313" key="3">
    <source>
        <dbReference type="Proteomes" id="UP001150925"/>
    </source>
</evidence>
<comment type="caution">
    <text evidence="2">The sequence shown here is derived from an EMBL/GenBank/DDBJ whole genome shotgun (WGS) entry which is preliminary data.</text>
</comment>
<accession>A0A9W8AW51</accession>
<dbReference type="AlphaFoldDB" id="A0A9W8AW51"/>
<name>A0A9W8AW51_9FUNG</name>
<feature type="compositionally biased region" description="Basic residues" evidence="1">
    <location>
        <begin position="52"/>
        <end position="64"/>
    </location>
</feature>
<evidence type="ECO:0000256" key="1">
    <source>
        <dbReference type="SAM" id="MobiDB-lite"/>
    </source>
</evidence>
<organism evidence="2 3">
    <name type="scientific">Dispira parvispora</name>
    <dbReference type="NCBI Taxonomy" id="1520584"/>
    <lineage>
        <taxon>Eukaryota</taxon>
        <taxon>Fungi</taxon>
        <taxon>Fungi incertae sedis</taxon>
        <taxon>Zoopagomycota</taxon>
        <taxon>Kickxellomycotina</taxon>
        <taxon>Dimargaritomycetes</taxon>
        <taxon>Dimargaritales</taxon>
        <taxon>Dimargaritaceae</taxon>
        <taxon>Dispira</taxon>
    </lineage>
</organism>
<feature type="compositionally biased region" description="Polar residues" evidence="1">
    <location>
        <begin position="156"/>
        <end position="173"/>
    </location>
</feature>